<evidence type="ECO:0000259" key="4">
    <source>
        <dbReference type="PROSITE" id="PS50048"/>
    </source>
</evidence>
<dbReference type="InterPro" id="IPR001138">
    <property type="entry name" value="Zn2Cys6_DnaBD"/>
</dbReference>
<organism evidence="5 6">
    <name type="scientific">Hypocrea atroviridis (strain ATCC 20476 / IMI 206040)</name>
    <name type="common">Trichoderma atroviride</name>
    <dbReference type="NCBI Taxonomy" id="452589"/>
    <lineage>
        <taxon>Eukaryota</taxon>
        <taxon>Fungi</taxon>
        <taxon>Dikarya</taxon>
        <taxon>Ascomycota</taxon>
        <taxon>Pezizomycotina</taxon>
        <taxon>Sordariomycetes</taxon>
        <taxon>Hypocreomycetidae</taxon>
        <taxon>Hypocreales</taxon>
        <taxon>Hypocreaceae</taxon>
        <taxon>Trichoderma</taxon>
    </lineage>
</organism>
<feature type="compositionally biased region" description="Polar residues" evidence="3">
    <location>
        <begin position="8"/>
        <end position="19"/>
    </location>
</feature>
<dbReference type="AlphaFoldDB" id="G9NTJ3"/>
<comment type="subcellular location">
    <subcellularLocation>
        <location evidence="1">Nucleus</location>
    </subcellularLocation>
</comment>
<dbReference type="GO" id="GO:0045944">
    <property type="term" value="P:positive regulation of transcription by RNA polymerase II"/>
    <property type="evidence" value="ECO:0007669"/>
    <property type="project" value="TreeGrafter"/>
</dbReference>
<dbReference type="HOGENOM" id="CLU_021916_2_1_1"/>
<dbReference type="eggNOG" id="ENOG502SKHG">
    <property type="taxonomic scope" value="Eukaryota"/>
</dbReference>
<dbReference type="Proteomes" id="UP000005426">
    <property type="component" value="Unassembled WGS sequence"/>
</dbReference>
<accession>G9NTJ3</accession>
<sequence length="522" mass="60131">MTRLMPQPSETPSQRMRNTGGQGKRHCWECRRRCLVCDSEEPGCKRCHKSGIPCPGYGEEKPTRLKWITPGRVVSRDQKHKKTLRRKNQDDYEEITAEMIRELTPVGKYARITIPRIEINDEVQVIAQALEYFNSCIYADLAPIHDFGQNPFLYRISIKHLQAAHLSPDYLKYGMLCMIMSHRINQTNNALQLKPLMEKFYFYWGLAVRSLNEYLNMEDKRAGNTIIAGILTLLLADIHQGRSLDWRCHLRAIYRLITLRGGFYVLYKSMSMKPLMLCFWFIAVIGDTTCPASDLFMENLHVEALSFLLEKYSIMASQIHLCPIQLFPEIFKINHLRMQGARPDLFDAKALQEVAYEILERINSFSPQKLAESKHSCHEDWVLVGKAYQAAVALYCILSLQSLSVLPQSSALRRQCAEHGELLQVLLKEALASRRLKRFMVWPLVVLGVEAVHGGEAMRTFVANQLTELSHDAGTYVPLTAKRALEEFWSSGETRWDDCFDRPYIFTLQIAVDTSRLMPLYK</sequence>
<dbReference type="SUPFAM" id="SSF57701">
    <property type="entry name" value="Zn2/Cys6 DNA-binding domain"/>
    <property type="match status" value="1"/>
</dbReference>
<dbReference type="EMBL" id="ABDG02000023">
    <property type="protein sequence ID" value="EHK46034.1"/>
    <property type="molecule type" value="Genomic_DNA"/>
</dbReference>
<evidence type="ECO:0000256" key="3">
    <source>
        <dbReference type="SAM" id="MobiDB-lite"/>
    </source>
</evidence>
<evidence type="ECO:0000313" key="5">
    <source>
        <dbReference type="EMBL" id="EHK46034.1"/>
    </source>
</evidence>
<dbReference type="GO" id="GO:0000981">
    <property type="term" value="F:DNA-binding transcription factor activity, RNA polymerase II-specific"/>
    <property type="evidence" value="ECO:0007669"/>
    <property type="project" value="InterPro"/>
</dbReference>
<dbReference type="OrthoDB" id="5386330at2759"/>
<proteinExistence type="predicted"/>
<dbReference type="InterPro" id="IPR036864">
    <property type="entry name" value="Zn2-C6_fun-type_DNA-bd_sf"/>
</dbReference>
<dbReference type="PANTHER" id="PTHR37534">
    <property type="entry name" value="TRANSCRIPTIONAL ACTIVATOR PROTEIN UGA3"/>
    <property type="match status" value="1"/>
</dbReference>
<dbReference type="PANTHER" id="PTHR37534:SF48">
    <property type="entry name" value="FINGER DOMAIN PROTEIN, PUTATIVE-RELATED"/>
    <property type="match status" value="1"/>
</dbReference>
<keyword evidence="6" id="KW-1185">Reference proteome</keyword>
<dbReference type="GeneID" id="25779618"/>
<gene>
    <name evidence="5" type="ORF">TRIATDRAFT_283617</name>
</gene>
<comment type="caution">
    <text evidence="5">The sequence shown here is derived from an EMBL/GenBank/DDBJ whole genome shotgun (WGS) entry which is preliminary data.</text>
</comment>
<reference evidence="5 6" key="1">
    <citation type="journal article" date="2011" name="Genome Biol.">
        <title>Comparative genome sequence analysis underscores mycoparasitism as the ancestral life style of Trichoderma.</title>
        <authorList>
            <person name="Kubicek C.P."/>
            <person name="Herrera-Estrella A."/>
            <person name="Seidl-Seiboth V."/>
            <person name="Martinez D.A."/>
            <person name="Druzhinina I.S."/>
            <person name="Thon M."/>
            <person name="Zeilinger S."/>
            <person name="Casas-Flores S."/>
            <person name="Horwitz B.A."/>
            <person name="Mukherjee P.K."/>
            <person name="Mukherjee M."/>
            <person name="Kredics L."/>
            <person name="Alcaraz L.D."/>
            <person name="Aerts A."/>
            <person name="Antal Z."/>
            <person name="Atanasova L."/>
            <person name="Cervantes-Badillo M.G."/>
            <person name="Challacombe J."/>
            <person name="Chertkov O."/>
            <person name="McCluskey K."/>
            <person name="Coulpier F."/>
            <person name="Deshpande N."/>
            <person name="von Doehren H."/>
            <person name="Ebbole D.J."/>
            <person name="Esquivel-Naranjo E.U."/>
            <person name="Fekete E."/>
            <person name="Flipphi M."/>
            <person name="Glaser F."/>
            <person name="Gomez-Rodriguez E.Y."/>
            <person name="Gruber S."/>
            <person name="Han C."/>
            <person name="Henrissat B."/>
            <person name="Hermosa R."/>
            <person name="Hernandez-Onate M."/>
            <person name="Karaffa L."/>
            <person name="Kosti I."/>
            <person name="Le Crom S."/>
            <person name="Lindquist E."/>
            <person name="Lucas S."/>
            <person name="Luebeck M."/>
            <person name="Luebeck P.S."/>
            <person name="Margeot A."/>
            <person name="Metz B."/>
            <person name="Misra M."/>
            <person name="Nevalainen H."/>
            <person name="Omann M."/>
            <person name="Packer N."/>
            <person name="Perrone G."/>
            <person name="Uresti-Rivera E.E."/>
            <person name="Salamov A."/>
            <person name="Schmoll M."/>
            <person name="Seiboth B."/>
            <person name="Shapiro H."/>
            <person name="Sukno S."/>
            <person name="Tamayo-Ramos J.A."/>
            <person name="Tisch D."/>
            <person name="Wiest A."/>
            <person name="Wilkinson H.H."/>
            <person name="Zhang M."/>
            <person name="Coutinho P.M."/>
            <person name="Kenerley C.M."/>
            <person name="Monte E."/>
            <person name="Baker S.E."/>
            <person name="Grigoriev I.V."/>
        </authorList>
    </citation>
    <scope>NUCLEOTIDE SEQUENCE [LARGE SCALE GENOMIC DNA]</scope>
    <source>
        <strain evidence="6">ATCC 20476 / IMI 206040</strain>
    </source>
</reference>
<dbReference type="KEGG" id="tatv:25779618"/>
<protein>
    <recommendedName>
        <fullName evidence="4">Zn(2)-C6 fungal-type domain-containing protein</fullName>
    </recommendedName>
</protein>
<dbReference type="Pfam" id="PF11951">
    <property type="entry name" value="Fungal_trans_2"/>
    <property type="match status" value="1"/>
</dbReference>
<evidence type="ECO:0000256" key="2">
    <source>
        <dbReference type="ARBA" id="ARBA00023242"/>
    </source>
</evidence>
<dbReference type="InterPro" id="IPR021858">
    <property type="entry name" value="Fun_TF"/>
</dbReference>
<feature type="region of interest" description="Disordered" evidence="3">
    <location>
        <begin position="1"/>
        <end position="23"/>
    </location>
</feature>
<evidence type="ECO:0000256" key="1">
    <source>
        <dbReference type="ARBA" id="ARBA00004123"/>
    </source>
</evidence>
<dbReference type="GO" id="GO:0000976">
    <property type="term" value="F:transcription cis-regulatory region binding"/>
    <property type="evidence" value="ECO:0007669"/>
    <property type="project" value="TreeGrafter"/>
</dbReference>
<dbReference type="GO" id="GO:0005634">
    <property type="term" value="C:nucleus"/>
    <property type="evidence" value="ECO:0007669"/>
    <property type="project" value="UniProtKB-SubCell"/>
</dbReference>
<feature type="domain" description="Zn(2)-C6 fungal-type" evidence="4">
    <location>
        <begin position="26"/>
        <end position="54"/>
    </location>
</feature>
<dbReference type="PROSITE" id="PS50048">
    <property type="entry name" value="ZN2_CY6_FUNGAL_2"/>
    <property type="match status" value="1"/>
</dbReference>
<dbReference type="GO" id="GO:0008270">
    <property type="term" value="F:zinc ion binding"/>
    <property type="evidence" value="ECO:0007669"/>
    <property type="project" value="InterPro"/>
</dbReference>
<evidence type="ECO:0000313" key="6">
    <source>
        <dbReference type="Proteomes" id="UP000005426"/>
    </source>
</evidence>
<dbReference type="OMA" id="RKRHCWE"/>
<name>G9NTJ3_HYPAI</name>
<keyword evidence="2" id="KW-0539">Nucleus</keyword>